<dbReference type="PANTHER" id="PTHR30388">
    <property type="entry name" value="ALDEHYDE OXIDOREDUCTASE MOLYBDENUM COFACTOR ASSEMBLY PROTEIN"/>
    <property type="match status" value="1"/>
</dbReference>
<accession>A0A8J2ZN08</accession>
<feature type="domain" description="XdhC Rossmann" evidence="3">
    <location>
        <begin position="154"/>
        <end position="295"/>
    </location>
</feature>
<dbReference type="EMBL" id="BMJV01000008">
    <property type="protein sequence ID" value="GGG82916.1"/>
    <property type="molecule type" value="Genomic_DNA"/>
</dbReference>
<dbReference type="Pfam" id="PF13478">
    <property type="entry name" value="XdhC_C"/>
    <property type="match status" value="1"/>
</dbReference>
<dbReference type="Pfam" id="PF02625">
    <property type="entry name" value="XdhC_CoxI"/>
    <property type="match status" value="1"/>
</dbReference>
<dbReference type="NCBIfam" id="TIGR02964">
    <property type="entry name" value="xanthine_xdhC"/>
    <property type="match status" value="1"/>
</dbReference>
<evidence type="ECO:0000313" key="4">
    <source>
        <dbReference type="EMBL" id="GGG82916.1"/>
    </source>
</evidence>
<reference evidence="4" key="2">
    <citation type="submission" date="2020-09" db="EMBL/GenBank/DDBJ databases">
        <authorList>
            <person name="Sun Q."/>
            <person name="Zhou Y."/>
        </authorList>
    </citation>
    <scope>NUCLEOTIDE SEQUENCE</scope>
    <source>
        <strain evidence="4">CGMCC 1.15762</strain>
    </source>
</reference>
<evidence type="ECO:0000259" key="2">
    <source>
        <dbReference type="Pfam" id="PF02625"/>
    </source>
</evidence>
<evidence type="ECO:0000256" key="1">
    <source>
        <dbReference type="SAM" id="MobiDB-lite"/>
    </source>
</evidence>
<gene>
    <name evidence="4" type="primary">xdhC</name>
    <name evidence="4" type="ORF">GCM10011415_35900</name>
</gene>
<dbReference type="AlphaFoldDB" id="A0A8J2ZN08"/>
<dbReference type="Gene3D" id="3.40.50.720">
    <property type="entry name" value="NAD(P)-binding Rossmann-like Domain"/>
    <property type="match status" value="1"/>
</dbReference>
<evidence type="ECO:0000313" key="5">
    <source>
        <dbReference type="Proteomes" id="UP000617145"/>
    </source>
</evidence>
<dbReference type="InterPro" id="IPR052698">
    <property type="entry name" value="MoCofactor_Util/Proc"/>
</dbReference>
<dbReference type="InterPro" id="IPR003777">
    <property type="entry name" value="XdhC_CoxI"/>
</dbReference>
<reference evidence="4" key="1">
    <citation type="journal article" date="2014" name="Int. J. Syst. Evol. Microbiol.">
        <title>Complete genome sequence of Corynebacterium casei LMG S-19264T (=DSM 44701T), isolated from a smear-ripened cheese.</title>
        <authorList>
            <consortium name="US DOE Joint Genome Institute (JGI-PGF)"/>
            <person name="Walter F."/>
            <person name="Albersmeier A."/>
            <person name="Kalinowski J."/>
            <person name="Ruckert C."/>
        </authorList>
    </citation>
    <scope>NUCLEOTIDE SEQUENCE</scope>
    <source>
        <strain evidence="4">CGMCC 1.15762</strain>
    </source>
</reference>
<keyword evidence="5" id="KW-1185">Reference proteome</keyword>
<name>A0A8J2ZN08_9RHOB</name>
<sequence>MGFDLAGLRVAVAHHGRVARVVVADVAGSAPREVGAAMLVWEGGQLGSIGGGALELMAAGRALGAPGLTRHPLGPQLGQCCGGSVTLLTELYGAAELEALDGELNGPVMARGPGEMPMAVRRLLDRARARGIRPEPQLVQGWMVEPMAEPSRQVWVWGAGHVGRAVVATLAPLPDIAITWADTGPERFPESPPEGVRLLPAPDLPGAVFLAPLDAEHIVLTYSHELDLALCHALLGRGFRSAGVIGSDTKWARFRKRLQSLGHSDAQISRIDCPIGEKSMGKHPQAIAIGVAADLLMRSDCKTQAQDTGGDSAWTTHFSGSGG</sequence>
<proteinExistence type="predicted"/>
<evidence type="ECO:0000259" key="3">
    <source>
        <dbReference type="Pfam" id="PF13478"/>
    </source>
</evidence>
<feature type="region of interest" description="Disordered" evidence="1">
    <location>
        <begin position="304"/>
        <end position="323"/>
    </location>
</feature>
<dbReference type="RefSeq" id="WP_188791660.1">
    <property type="nucleotide sequence ID" value="NZ_BMJV01000008.1"/>
</dbReference>
<dbReference type="Proteomes" id="UP000617145">
    <property type="component" value="Unassembled WGS sequence"/>
</dbReference>
<feature type="domain" description="XdhC- CoxI" evidence="2">
    <location>
        <begin position="13"/>
        <end position="64"/>
    </location>
</feature>
<organism evidence="4 5">
    <name type="scientific">Salipiger pallidus</name>
    <dbReference type="NCBI Taxonomy" id="1775170"/>
    <lineage>
        <taxon>Bacteria</taxon>
        <taxon>Pseudomonadati</taxon>
        <taxon>Pseudomonadota</taxon>
        <taxon>Alphaproteobacteria</taxon>
        <taxon>Rhodobacterales</taxon>
        <taxon>Roseobacteraceae</taxon>
        <taxon>Salipiger</taxon>
    </lineage>
</organism>
<dbReference type="PANTHER" id="PTHR30388:SF6">
    <property type="entry name" value="XANTHINE DEHYDROGENASE SUBUNIT A-RELATED"/>
    <property type="match status" value="1"/>
</dbReference>
<comment type="caution">
    <text evidence="4">The sequence shown here is derived from an EMBL/GenBank/DDBJ whole genome shotgun (WGS) entry which is preliminary data.</text>
</comment>
<dbReference type="InterPro" id="IPR027051">
    <property type="entry name" value="XdhC_Rossmann_dom"/>
</dbReference>
<protein>
    <submittedName>
        <fullName evidence="4">Xanthine dehydrogenase accessory protein XdhC</fullName>
    </submittedName>
</protein>
<dbReference type="InterPro" id="IPR014308">
    <property type="entry name" value="Xanthine_DH_XdhC"/>
</dbReference>